<dbReference type="PANTHER" id="PTHR36453:SF1">
    <property type="entry name" value="RIGHT HANDED BETA HELIX DOMAIN-CONTAINING PROTEIN"/>
    <property type="match status" value="1"/>
</dbReference>
<dbReference type="Pfam" id="PF05336">
    <property type="entry name" value="rhaM"/>
    <property type="match status" value="1"/>
</dbReference>
<sequence>MKKTLKPCLLVIFMALLLSNTSLYAADIYVSLKGSDSNAGTKKQPVASLANALRKARELRRLNDPSIKNGINIIIEQGFYQLNEPVVIRPEDSGTAASPTIITKNAGADVVLSGGISISDWKKVGGALPGVSNDIKEKLWVADVPVLGSSDLEFRQMWVDGKKAIRARDWNADKMARILSWNFPAKTCKIPLPAIKGIGNFEDIKGMEMVIQQWWAIANLRIKSVKVTGKEAELTFMEPESRVQSEHPWPAPWISAKTGNSPFYLTNAIQFLDEPGEWYEDLKNGKVYYWPRAGEQMNKAKAVAPYLETLVRMEGTIDNPVSYVFFKGISFQHAGWLRPSQFGHVPHQTGMYMLDAYKLKIPGTPDKKGLENQAWVGRPAAAVEVSYAHHTGFEACSFEHHASTGLDYKRGTYHNEVKGNLFKDIGGSGILIGIFSDEATEAHLPYNPKDEREICTNESITNNLITDVTNEDWGCVGIGAGYVRGINIAHNEISDVSYSGISMGWGWTRTINAMRNNTITANKIHHYGKYLYDVAGIYTLSAQPGSLISNNYIDSIYKAPYPHDPGHWFYLYTDEGSSYFTVKDNWTPAEKYLQNANGPGNVWTGNGPKVADSIKVKAGLESDYRYLLKNSSVNGIGQPLNSVDSGNGNELVIEVILPSSAGLSKALLVEICREKGIAAPAIYQWNNRLLVYAAMNESAALMRQIQSRIQGAEARLYKDVFYKFERKKHCGQEPVKEWDNIILSTNLVKDERMQKEYLGYHATQFEKWPEVAKGFCNADFQELRIFKNGRQLILVISIPKGASLDELNPKTTQNNPRVDNWNNLMKKYQEGIEGTKPGEVWVFFSKNN</sequence>
<dbReference type="InterPro" id="IPR011008">
    <property type="entry name" value="Dimeric_a/b-barrel"/>
</dbReference>
<dbReference type="SUPFAM" id="SSF54909">
    <property type="entry name" value="Dimeric alpha+beta barrel"/>
    <property type="match status" value="1"/>
</dbReference>
<dbReference type="SUPFAM" id="SSF51126">
    <property type="entry name" value="Pectin lyase-like"/>
    <property type="match status" value="1"/>
</dbReference>
<evidence type="ECO:0000256" key="1">
    <source>
        <dbReference type="SAM" id="SignalP"/>
    </source>
</evidence>
<dbReference type="InterPro" id="IPR048482">
    <property type="entry name" value="GH141_ins"/>
</dbReference>
<dbReference type="EMBL" id="FWYB01000009">
    <property type="protein sequence ID" value="SMD03586.1"/>
    <property type="molecule type" value="Genomic_DNA"/>
</dbReference>
<evidence type="ECO:0000313" key="4">
    <source>
        <dbReference type="Proteomes" id="UP000192678"/>
    </source>
</evidence>
<dbReference type="Gene3D" id="2.160.20.10">
    <property type="entry name" value="Single-stranded right-handed beta-helix, Pectin lyase-like"/>
    <property type="match status" value="2"/>
</dbReference>
<dbReference type="GO" id="GO:0016857">
    <property type="term" value="F:racemase and epimerase activity, acting on carbohydrates and derivatives"/>
    <property type="evidence" value="ECO:0007669"/>
    <property type="project" value="InterPro"/>
</dbReference>
<dbReference type="InterPro" id="IPR012334">
    <property type="entry name" value="Pectin_lyas_fold"/>
</dbReference>
<keyword evidence="1" id="KW-0732">Signal</keyword>
<gene>
    <name evidence="3" type="ORF">SAMN04488101_109100</name>
</gene>
<dbReference type="Proteomes" id="UP000192678">
    <property type="component" value="Unassembled WGS sequence"/>
</dbReference>
<dbReference type="PANTHER" id="PTHR36453">
    <property type="entry name" value="SECRETED PROTEIN-RELATED"/>
    <property type="match status" value="1"/>
</dbReference>
<organism evidence="3 4">
    <name type="scientific">Pedobacter nyackensis</name>
    <dbReference type="NCBI Taxonomy" id="475255"/>
    <lineage>
        <taxon>Bacteria</taxon>
        <taxon>Pseudomonadati</taxon>
        <taxon>Bacteroidota</taxon>
        <taxon>Sphingobacteriia</taxon>
        <taxon>Sphingobacteriales</taxon>
        <taxon>Sphingobacteriaceae</taxon>
        <taxon>Pedobacter</taxon>
    </lineage>
</organism>
<dbReference type="InterPro" id="IPR008000">
    <property type="entry name" value="Rham/fucose_mutarotase"/>
</dbReference>
<reference evidence="3 4" key="1">
    <citation type="submission" date="2017-04" db="EMBL/GenBank/DDBJ databases">
        <authorList>
            <person name="Afonso C.L."/>
            <person name="Miller P.J."/>
            <person name="Scott M.A."/>
            <person name="Spackman E."/>
            <person name="Goraichik I."/>
            <person name="Dimitrov K.M."/>
            <person name="Suarez D.L."/>
            <person name="Swayne D.E."/>
        </authorList>
    </citation>
    <scope>NUCLEOTIDE SEQUENCE [LARGE SCALE GENOMIC DNA]</scope>
    <source>
        <strain evidence="3 4">DSM 19625</strain>
    </source>
</reference>
<dbReference type="RefSeq" id="WP_084290560.1">
    <property type="nucleotide sequence ID" value="NZ_FWYB01000009.1"/>
</dbReference>
<dbReference type="OrthoDB" id="9808066at2"/>
<feature type="signal peptide" evidence="1">
    <location>
        <begin position="1"/>
        <end position="25"/>
    </location>
</feature>
<dbReference type="AlphaFoldDB" id="A0A1W2E2V1"/>
<evidence type="ECO:0000313" key="3">
    <source>
        <dbReference type="EMBL" id="SMD03586.1"/>
    </source>
</evidence>
<dbReference type="STRING" id="475255.SAMN04488101_109100"/>
<dbReference type="InterPro" id="IPR011050">
    <property type="entry name" value="Pectin_lyase_fold/virulence"/>
</dbReference>
<evidence type="ECO:0000259" key="2">
    <source>
        <dbReference type="Pfam" id="PF21231"/>
    </source>
</evidence>
<proteinExistence type="predicted"/>
<feature type="domain" description="GH141-like insertion" evidence="2">
    <location>
        <begin position="138"/>
        <end position="292"/>
    </location>
</feature>
<keyword evidence="4" id="KW-1185">Reference proteome</keyword>
<dbReference type="Pfam" id="PF21231">
    <property type="entry name" value="GH141_M"/>
    <property type="match status" value="1"/>
</dbReference>
<accession>A0A1W2E2V1</accession>
<feature type="chain" id="PRO_5013275251" description="GH141-like insertion domain-containing protein" evidence="1">
    <location>
        <begin position="26"/>
        <end position="848"/>
    </location>
</feature>
<name>A0A1W2E2V1_9SPHI</name>
<dbReference type="Gene3D" id="3.30.70.100">
    <property type="match status" value="1"/>
</dbReference>
<protein>
    <recommendedName>
        <fullName evidence="2">GH141-like insertion domain-containing protein</fullName>
    </recommendedName>
</protein>